<dbReference type="GO" id="GO:0046872">
    <property type="term" value="F:metal ion binding"/>
    <property type="evidence" value="ECO:0007669"/>
    <property type="project" value="UniProtKB-KW"/>
</dbReference>
<dbReference type="GO" id="GO:0061061">
    <property type="term" value="P:muscle structure development"/>
    <property type="evidence" value="ECO:0007669"/>
    <property type="project" value="TreeGrafter"/>
</dbReference>
<dbReference type="AlphaFoldDB" id="A0A183AWW4"/>
<evidence type="ECO:0000259" key="8">
    <source>
        <dbReference type="PROSITE" id="PS50023"/>
    </source>
</evidence>
<feature type="domain" description="LIM zinc-binding" evidence="8">
    <location>
        <begin position="237"/>
        <end position="295"/>
    </location>
</feature>
<dbReference type="InterPro" id="IPR050604">
    <property type="entry name" value="PDZ-LIM_domain"/>
</dbReference>
<keyword evidence="4 6" id="KW-0862">Zinc</keyword>
<keyword evidence="11" id="KW-1185">Reference proteome</keyword>
<dbReference type="CDD" id="cd23068">
    <property type="entry name" value="PDZ_ZASP52-like"/>
    <property type="match status" value="1"/>
</dbReference>
<comment type="subcellular location">
    <subcellularLocation>
        <location evidence="1">Cytoplasm</location>
    </subcellularLocation>
</comment>
<dbReference type="EMBL" id="UZAN01050849">
    <property type="protein sequence ID" value="VDP88512.1"/>
    <property type="molecule type" value="Genomic_DNA"/>
</dbReference>
<dbReference type="GO" id="GO:0005912">
    <property type="term" value="C:adherens junction"/>
    <property type="evidence" value="ECO:0007669"/>
    <property type="project" value="TreeGrafter"/>
</dbReference>
<dbReference type="CDD" id="cd08368">
    <property type="entry name" value="LIM"/>
    <property type="match status" value="2"/>
</dbReference>
<evidence type="ECO:0000313" key="12">
    <source>
        <dbReference type="WBParaSite" id="ECPE_0001148401-mRNA-1"/>
    </source>
</evidence>
<dbReference type="PANTHER" id="PTHR24214">
    <property type="entry name" value="PDZ AND LIM DOMAIN PROTEIN ZASP"/>
    <property type="match status" value="1"/>
</dbReference>
<dbReference type="Proteomes" id="UP000272942">
    <property type="component" value="Unassembled WGS sequence"/>
</dbReference>
<feature type="domain" description="PDZ" evidence="9">
    <location>
        <begin position="4"/>
        <end position="87"/>
    </location>
</feature>
<evidence type="ECO:0000313" key="10">
    <source>
        <dbReference type="EMBL" id="VDP88512.1"/>
    </source>
</evidence>
<dbReference type="SUPFAM" id="SSF57716">
    <property type="entry name" value="Glucocorticoid receptor-like (DNA-binding domain)"/>
    <property type="match status" value="4"/>
</dbReference>
<protein>
    <submittedName>
        <fullName evidence="12">PDZ and LIM domain protein Zasp</fullName>
    </submittedName>
</protein>
<dbReference type="WBParaSite" id="ECPE_0001148401-mRNA-1">
    <property type="protein sequence ID" value="ECPE_0001148401-mRNA-1"/>
    <property type="gene ID" value="ECPE_0001148401"/>
</dbReference>
<dbReference type="GO" id="GO:0031941">
    <property type="term" value="C:filamentous actin"/>
    <property type="evidence" value="ECO:0007669"/>
    <property type="project" value="TreeGrafter"/>
</dbReference>
<evidence type="ECO:0000256" key="1">
    <source>
        <dbReference type="ARBA" id="ARBA00004496"/>
    </source>
</evidence>
<dbReference type="PANTHER" id="PTHR24214:SF38">
    <property type="entry name" value="PDZ AND LIM DOMAIN PROTEIN ZASP-RELATED"/>
    <property type="match status" value="1"/>
</dbReference>
<keyword evidence="5 6" id="KW-0440">LIM domain</keyword>
<evidence type="ECO:0000256" key="3">
    <source>
        <dbReference type="ARBA" id="ARBA00022723"/>
    </source>
</evidence>
<dbReference type="GO" id="GO:0030036">
    <property type="term" value="P:actin cytoskeleton organization"/>
    <property type="evidence" value="ECO:0007669"/>
    <property type="project" value="TreeGrafter"/>
</dbReference>
<evidence type="ECO:0000259" key="9">
    <source>
        <dbReference type="PROSITE" id="PS50106"/>
    </source>
</evidence>
<dbReference type="OrthoDB" id="5911912at2759"/>
<dbReference type="Pfam" id="PF00412">
    <property type="entry name" value="LIM"/>
    <property type="match status" value="3"/>
</dbReference>
<dbReference type="FunFam" id="2.30.42.10:FF:000055">
    <property type="entry name" value="PDZ and LIM domain protein 3"/>
    <property type="match status" value="1"/>
</dbReference>
<feature type="domain" description="LIM zinc-binding" evidence="8">
    <location>
        <begin position="296"/>
        <end position="355"/>
    </location>
</feature>
<dbReference type="SUPFAM" id="SSF50156">
    <property type="entry name" value="PDZ domain-like"/>
    <property type="match status" value="1"/>
</dbReference>
<evidence type="ECO:0000256" key="4">
    <source>
        <dbReference type="ARBA" id="ARBA00022833"/>
    </source>
</evidence>
<dbReference type="GO" id="GO:0001725">
    <property type="term" value="C:stress fiber"/>
    <property type="evidence" value="ECO:0007669"/>
    <property type="project" value="TreeGrafter"/>
</dbReference>
<dbReference type="PROSITE" id="PS50023">
    <property type="entry name" value="LIM_DOMAIN_2"/>
    <property type="match status" value="3"/>
</dbReference>
<reference evidence="10 11" key="2">
    <citation type="submission" date="2018-11" db="EMBL/GenBank/DDBJ databases">
        <authorList>
            <consortium name="Pathogen Informatics"/>
        </authorList>
    </citation>
    <scope>NUCLEOTIDE SEQUENCE [LARGE SCALE GENOMIC DNA]</scope>
    <source>
        <strain evidence="10 11">Egypt</strain>
    </source>
</reference>
<name>A0A183AWW4_9TREM</name>
<proteinExistence type="predicted"/>
<evidence type="ECO:0000256" key="7">
    <source>
        <dbReference type="SAM" id="MobiDB-lite"/>
    </source>
</evidence>
<dbReference type="Gene3D" id="2.10.110.10">
    <property type="entry name" value="Cysteine Rich Protein"/>
    <property type="match status" value="3"/>
</dbReference>
<sequence length="450" mass="50585">MRRKIDISRPDPGTPWGFRIQGGRDFGQQLRIASVTPGGLAERNGIQAGDQVVTIGGDPASSMTHQQAQQAVIRCCNQLEMEVVASSHVPEPEPEIKPYSSWVSTIGNSYSKATPKTQSTVNINLHKPNPIGGASHGTLNDWNDLDNYAPQPYGRPTSKQTGPSESVYAPVLYETISYNKPTVTEKTSTNPVRPALYRPQANKSPTTTTTTSYPRSSIPTTGMKSATIQPQNTQRHPICHYCKSPIQGPFVDAVDYCFCPEHFFCFTCRVPLNDRYFAEEDGKFYCHDDFVKHVASRCAKCGSPVIGKIIKALDKSWHPYCFVCCYCKRPLEDKFHVEDANQVLCEEHWQQLHLTECAKCKQPISEIDRFIEAIGKQFHAGCFRCAACQCLLEGKPFHSRDNKPFCRPVYQISFRRLLTTHIPAQFDSVCSPSVYKRQIRVNFEYIVTSN</sequence>
<feature type="region of interest" description="Disordered" evidence="7">
    <location>
        <begin position="184"/>
        <end position="229"/>
    </location>
</feature>
<evidence type="ECO:0000256" key="5">
    <source>
        <dbReference type="ARBA" id="ARBA00023038"/>
    </source>
</evidence>
<evidence type="ECO:0000256" key="6">
    <source>
        <dbReference type="PROSITE-ProRule" id="PRU00125"/>
    </source>
</evidence>
<dbReference type="SMART" id="SM00228">
    <property type="entry name" value="PDZ"/>
    <property type="match status" value="1"/>
</dbReference>
<dbReference type="InterPro" id="IPR001478">
    <property type="entry name" value="PDZ"/>
</dbReference>
<dbReference type="GO" id="GO:0005737">
    <property type="term" value="C:cytoplasm"/>
    <property type="evidence" value="ECO:0007669"/>
    <property type="project" value="UniProtKB-SubCell"/>
</dbReference>
<gene>
    <name evidence="10" type="ORF">ECPE_LOCUS11449</name>
</gene>
<accession>A0A183AWW4</accession>
<reference evidence="12" key="1">
    <citation type="submission" date="2016-06" db="UniProtKB">
        <authorList>
            <consortium name="WormBaseParasite"/>
        </authorList>
    </citation>
    <scope>IDENTIFICATION</scope>
</reference>
<feature type="compositionally biased region" description="Low complexity" evidence="7">
    <location>
        <begin position="204"/>
        <end position="221"/>
    </location>
</feature>
<evidence type="ECO:0000313" key="11">
    <source>
        <dbReference type="Proteomes" id="UP000272942"/>
    </source>
</evidence>
<dbReference type="InterPro" id="IPR036034">
    <property type="entry name" value="PDZ_sf"/>
</dbReference>
<dbReference type="GO" id="GO:0003779">
    <property type="term" value="F:actin binding"/>
    <property type="evidence" value="ECO:0007669"/>
    <property type="project" value="TreeGrafter"/>
</dbReference>
<keyword evidence="3 6" id="KW-0479">Metal-binding</keyword>
<feature type="domain" description="LIM zinc-binding" evidence="8">
    <location>
        <begin position="356"/>
        <end position="416"/>
    </location>
</feature>
<organism evidence="12">
    <name type="scientific">Echinostoma caproni</name>
    <dbReference type="NCBI Taxonomy" id="27848"/>
    <lineage>
        <taxon>Eukaryota</taxon>
        <taxon>Metazoa</taxon>
        <taxon>Spiralia</taxon>
        <taxon>Lophotrochozoa</taxon>
        <taxon>Platyhelminthes</taxon>
        <taxon>Trematoda</taxon>
        <taxon>Digenea</taxon>
        <taxon>Plagiorchiida</taxon>
        <taxon>Echinostomata</taxon>
        <taxon>Echinostomatoidea</taxon>
        <taxon>Echinostomatidae</taxon>
        <taxon>Echinostoma</taxon>
    </lineage>
</organism>
<dbReference type="Gene3D" id="2.30.42.10">
    <property type="match status" value="1"/>
</dbReference>
<dbReference type="InterPro" id="IPR001781">
    <property type="entry name" value="Znf_LIM"/>
</dbReference>
<dbReference type="PROSITE" id="PS00478">
    <property type="entry name" value="LIM_DOMAIN_1"/>
    <property type="match status" value="2"/>
</dbReference>
<dbReference type="Pfam" id="PF00595">
    <property type="entry name" value="PDZ"/>
    <property type="match status" value="1"/>
</dbReference>
<keyword evidence="2" id="KW-0963">Cytoplasm</keyword>
<dbReference type="GO" id="GO:0051371">
    <property type="term" value="F:muscle alpha-actinin binding"/>
    <property type="evidence" value="ECO:0007669"/>
    <property type="project" value="TreeGrafter"/>
</dbReference>
<evidence type="ECO:0000256" key="2">
    <source>
        <dbReference type="ARBA" id="ARBA00022490"/>
    </source>
</evidence>
<dbReference type="PROSITE" id="PS50106">
    <property type="entry name" value="PDZ"/>
    <property type="match status" value="1"/>
</dbReference>
<dbReference type="SMART" id="SM00132">
    <property type="entry name" value="LIM"/>
    <property type="match status" value="3"/>
</dbReference>